<dbReference type="InterPro" id="IPR000477">
    <property type="entry name" value="RT_dom"/>
</dbReference>
<feature type="domain" description="Reverse transcriptase" evidence="10">
    <location>
        <begin position="1"/>
        <end position="241"/>
    </location>
</feature>
<dbReference type="EMBL" id="AP025730">
    <property type="protein sequence ID" value="BDI07258.1"/>
    <property type="molecule type" value="Genomic_DNA"/>
</dbReference>
<keyword evidence="6" id="KW-0695">RNA-directed DNA polymerase</keyword>
<comment type="catalytic activity">
    <reaction evidence="9">
        <text>DNA(n) + a 2'-deoxyribonucleoside 5'-triphosphate = DNA(n+1) + diphosphate</text>
        <dbReference type="Rhea" id="RHEA:22508"/>
        <dbReference type="Rhea" id="RHEA-COMP:17339"/>
        <dbReference type="Rhea" id="RHEA-COMP:17340"/>
        <dbReference type="ChEBI" id="CHEBI:33019"/>
        <dbReference type="ChEBI" id="CHEBI:61560"/>
        <dbReference type="ChEBI" id="CHEBI:173112"/>
        <dbReference type="EC" id="2.7.7.49"/>
    </reaction>
</comment>
<keyword evidence="2" id="KW-0808">Transferase</keyword>
<comment type="similarity">
    <text evidence="8">Belongs to the bacterial reverse transcriptase family.</text>
</comment>
<dbReference type="InterPro" id="IPR051083">
    <property type="entry name" value="GrpII_Intron_Splice-Mob/Def"/>
</dbReference>
<keyword evidence="4" id="KW-0479">Metal-binding</keyword>
<keyword evidence="5" id="KW-0460">Magnesium</keyword>
<dbReference type="PRINTS" id="PR00866">
    <property type="entry name" value="RNADNAPOLMS"/>
</dbReference>
<evidence type="ECO:0000256" key="5">
    <source>
        <dbReference type="ARBA" id="ARBA00022842"/>
    </source>
</evidence>
<protein>
    <recommendedName>
        <fullName evidence="1">RNA-directed DNA polymerase</fullName>
        <ecNumber evidence="1">2.7.7.49</ecNumber>
    </recommendedName>
</protein>
<dbReference type="SUPFAM" id="SSF56672">
    <property type="entry name" value="DNA/RNA polymerases"/>
    <property type="match status" value="1"/>
</dbReference>
<name>A0ABM7YRN9_9BURK</name>
<keyword evidence="7" id="KW-0051">Antiviral defense</keyword>
<evidence type="ECO:0000259" key="10">
    <source>
        <dbReference type="PROSITE" id="PS50878"/>
    </source>
</evidence>
<evidence type="ECO:0000256" key="1">
    <source>
        <dbReference type="ARBA" id="ARBA00012493"/>
    </source>
</evidence>
<reference evidence="11" key="1">
    <citation type="submission" date="2022-04" db="EMBL/GenBank/DDBJ databases">
        <title>Whole genome sequence of Sphaerotilus sp. FB-5.</title>
        <authorList>
            <person name="Takeda M."/>
            <person name="Narihara S."/>
            <person name="Akimoto M."/>
            <person name="Akimoto R."/>
            <person name="Nishiyashiki S."/>
            <person name="Murakami T."/>
        </authorList>
    </citation>
    <scope>NUCLEOTIDE SEQUENCE</scope>
    <source>
        <strain evidence="11">FB-5</strain>
    </source>
</reference>
<organism evidence="11 12">
    <name type="scientific">Sphaerotilus microaerophilus</name>
    <dbReference type="NCBI Taxonomy" id="2914710"/>
    <lineage>
        <taxon>Bacteria</taxon>
        <taxon>Pseudomonadati</taxon>
        <taxon>Pseudomonadota</taxon>
        <taxon>Betaproteobacteria</taxon>
        <taxon>Burkholderiales</taxon>
        <taxon>Sphaerotilaceae</taxon>
        <taxon>Sphaerotilus</taxon>
    </lineage>
</organism>
<dbReference type="InterPro" id="IPR000123">
    <property type="entry name" value="Reverse_transcriptase_msDNA"/>
</dbReference>
<evidence type="ECO:0000313" key="11">
    <source>
        <dbReference type="EMBL" id="BDI07258.1"/>
    </source>
</evidence>
<evidence type="ECO:0000256" key="3">
    <source>
        <dbReference type="ARBA" id="ARBA00022695"/>
    </source>
</evidence>
<keyword evidence="3" id="KW-0548">Nucleotidyltransferase</keyword>
<accession>A0ABM7YRN9</accession>
<dbReference type="RefSeq" id="WP_251970467.1">
    <property type="nucleotide sequence ID" value="NZ_AP025730.1"/>
</dbReference>
<evidence type="ECO:0000256" key="9">
    <source>
        <dbReference type="ARBA" id="ARBA00048173"/>
    </source>
</evidence>
<evidence type="ECO:0000256" key="4">
    <source>
        <dbReference type="ARBA" id="ARBA00022723"/>
    </source>
</evidence>
<evidence type="ECO:0000256" key="6">
    <source>
        <dbReference type="ARBA" id="ARBA00022918"/>
    </source>
</evidence>
<evidence type="ECO:0000256" key="2">
    <source>
        <dbReference type="ARBA" id="ARBA00022679"/>
    </source>
</evidence>
<dbReference type="PROSITE" id="PS50878">
    <property type="entry name" value="RT_POL"/>
    <property type="match status" value="1"/>
</dbReference>
<dbReference type="Pfam" id="PF00078">
    <property type="entry name" value="RVT_1"/>
    <property type="match status" value="1"/>
</dbReference>
<dbReference type="InterPro" id="IPR043502">
    <property type="entry name" value="DNA/RNA_pol_sf"/>
</dbReference>
<dbReference type="CDD" id="cd03487">
    <property type="entry name" value="RT_Bac_retron_II"/>
    <property type="match status" value="1"/>
</dbReference>
<sequence length="322" mass="36161">MSIAKKPLKTLFEAMFHGKRTYADFMREVSEDDLGRTHIRQGAKRRELVSPGDRLRAYHSFLRLFLIDFLPVHEGTVFSYRKGVSARAAVEQHALSRHFFVTDIESFFPSLSRDIVRGTITDAMAEIPISDLPDHLEHVLDLLCVDDALPIGFSTSPGLSNAALYAFDVAFHACCQQLGVIYTRYADDIVLSSGECAAVESGEEVLNDLLDRMFSGKLRLHRGKSKYLHVGGKIKLLGMVLLPNGTISVDTSVKDEIETMLHLYLRDRERFNTMLEAGPAKTEARLAGLLNYVNTVDQSYLEKLRRKYGAAAVDMFLHRSFG</sequence>
<dbReference type="EC" id="2.7.7.49" evidence="1"/>
<evidence type="ECO:0000256" key="7">
    <source>
        <dbReference type="ARBA" id="ARBA00023118"/>
    </source>
</evidence>
<dbReference type="PANTHER" id="PTHR34047">
    <property type="entry name" value="NUCLEAR INTRON MATURASE 1, MITOCHONDRIAL-RELATED"/>
    <property type="match status" value="1"/>
</dbReference>
<proteinExistence type="inferred from homology"/>
<dbReference type="Proteomes" id="UP001057498">
    <property type="component" value="Chromosome"/>
</dbReference>
<dbReference type="PANTHER" id="PTHR34047:SF7">
    <property type="entry name" value="RNA-DIRECTED DNA POLYMERASE"/>
    <property type="match status" value="1"/>
</dbReference>
<evidence type="ECO:0000256" key="8">
    <source>
        <dbReference type="ARBA" id="ARBA00034120"/>
    </source>
</evidence>
<gene>
    <name evidence="11" type="ORF">CATMQ487_42280</name>
</gene>
<keyword evidence="12" id="KW-1185">Reference proteome</keyword>
<evidence type="ECO:0000313" key="12">
    <source>
        <dbReference type="Proteomes" id="UP001057498"/>
    </source>
</evidence>